<evidence type="ECO:0000313" key="2">
    <source>
        <dbReference type="Proteomes" id="UP000298327"/>
    </source>
</evidence>
<sequence length="106" mass="11668">MRLASTRETARLWCILEQMPGFRANGRAVEHSPSHQRAAAPAVLARLITQQDASPRFSCPAGTPICCRHASSPRLRAGTPGARQVRAAPGAYMRAETRFWRVSARE</sequence>
<organism evidence="1 2">
    <name type="scientific">Dentipellis fragilis</name>
    <dbReference type="NCBI Taxonomy" id="205917"/>
    <lineage>
        <taxon>Eukaryota</taxon>
        <taxon>Fungi</taxon>
        <taxon>Dikarya</taxon>
        <taxon>Basidiomycota</taxon>
        <taxon>Agaricomycotina</taxon>
        <taxon>Agaricomycetes</taxon>
        <taxon>Russulales</taxon>
        <taxon>Hericiaceae</taxon>
        <taxon>Dentipellis</taxon>
    </lineage>
</organism>
<reference evidence="1 2" key="1">
    <citation type="submission" date="2019-02" db="EMBL/GenBank/DDBJ databases">
        <title>Genome sequencing of the rare red list fungi Dentipellis fragilis.</title>
        <authorList>
            <person name="Buettner E."/>
            <person name="Kellner H."/>
        </authorList>
    </citation>
    <scope>NUCLEOTIDE SEQUENCE [LARGE SCALE GENOMIC DNA]</scope>
    <source>
        <strain evidence="1 2">DSM 105465</strain>
    </source>
</reference>
<accession>A0A4Y9Y319</accession>
<gene>
    <name evidence="1" type="ORF">EVG20_g8906</name>
</gene>
<dbReference type="Proteomes" id="UP000298327">
    <property type="component" value="Unassembled WGS sequence"/>
</dbReference>
<evidence type="ECO:0000313" key="1">
    <source>
        <dbReference type="EMBL" id="TFY56492.1"/>
    </source>
</evidence>
<protein>
    <submittedName>
        <fullName evidence="1">Uncharacterized protein</fullName>
    </submittedName>
</protein>
<dbReference type="AlphaFoldDB" id="A0A4Y9Y319"/>
<dbReference type="EMBL" id="SEOQ01000823">
    <property type="protein sequence ID" value="TFY56492.1"/>
    <property type="molecule type" value="Genomic_DNA"/>
</dbReference>
<proteinExistence type="predicted"/>
<comment type="caution">
    <text evidence="1">The sequence shown here is derived from an EMBL/GenBank/DDBJ whole genome shotgun (WGS) entry which is preliminary data.</text>
</comment>
<keyword evidence="2" id="KW-1185">Reference proteome</keyword>
<name>A0A4Y9Y319_9AGAM</name>